<dbReference type="AlphaFoldDB" id="A0AAD7TCV3"/>
<feature type="region of interest" description="Disordered" evidence="1">
    <location>
        <begin position="1"/>
        <end position="50"/>
    </location>
</feature>
<proteinExistence type="predicted"/>
<name>A0AAD7TCV3_9TELE</name>
<comment type="caution">
    <text evidence="2">The sequence shown here is derived from an EMBL/GenBank/DDBJ whole genome shotgun (WGS) entry which is preliminary data.</text>
</comment>
<protein>
    <submittedName>
        <fullName evidence="2">Uncharacterized protein</fullName>
    </submittedName>
</protein>
<dbReference type="EMBL" id="JAINUG010000003">
    <property type="protein sequence ID" value="KAJ8417831.1"/>
    <property type="molecule type" value="Genomic_DNA"/>
</dbReference>
<evidence type="ECO:0000256" key="1">
    <source>
        <dbReference type="SAM" id="MobiDB-lite"/>
    </source>
</evidence>
<evidence type="ECO:0000313" key="2">
    <source>
        <dbReference type="EMBL" id="KAJ8417831.1"/>
    </source>
</evidence>
<gene>
    <name evidence="2" type="ORF">AAFF_G00226740</name>
</gene>
<accession>A0AAD7TCV3</accession>
<feature type="compositionally biased region" description="Basic and acidic residues" evidence="1">
    <location>
        <begin position="40"/>
        <end position="50"/>
    </location>
</feature>
<feature type="compositionally biased region" description="Basic and acidic residues" evidence="1">
    <location>
        <begin position="10"/>
        <end position="24"/>
    </location>
</feature>
<organism evidence="2 3">
    <name type="scientific">Aldrovandia affinis</name>
    <dbReference type="NCBI Taxonomy" id="143900"/>
    <lineage>
        <taxon>Eukaryota</taxon>
        <taxon>Metazoa</taxon>
        <taxon>Chordata</taxon>
        <taxon>Craniata</taxon>
        <taxon>Vertebrata</taxon>
        <taxon>Euteleostomi</taxon>
        <taxon>Actinopterygii</taxon>
        <taxon>Neopterygii</taxon>
        <taxon>Teleostei</taxon>
        <taxon>Notacanthiformes</taxon>
        <taxon>Halosauridae</taxon>
        <taxon>Aldrovandia</taxon>
    </lineage>
</organism>
<dbReference type="Proteomes" id="UP001221898">
    <property type="component" value="Unassembled WGS sequence"/>
</dbReference>
<evidence type="ECO:0000313" key="3">
    <source>
        <dbReference type="Proteomes" id="UP001221898"/>
    </source>
</evidence>
<feature type="region of interest" description="Disordered" evidence="1">
    <location>
        <begin position="150"/>
        <end position="185"/>
    </location>
</feature>
<keyword evidence="3" id="KW-1185">Reference proteome</keyword>
<reference evidence="2" key="1">
    <citation type="journal article" date="2023" name="Science">
        <title>Genome structures resolve the early diversification of teleost fishes.</title>
        <authorList>
            <person name="Parey E."/>
            <person name="Louis A."/>
            <person name="Montfort J."/>
            <person name="Bouchez O."/>
            <person name="Roques C."/>
            <person name="Iampietro C."/>
            <person name="Lluch J."/>
            <person name="Castinel A."/>
            <person name="Donnadieu C."/>
            <person name="Desvignes T."/>
            <person name="Floi Bucao C."/>
            <person name="Jouanno E."/>
            <person name="Wen M."/>
            <person name="Mejri S."/>
            <person name="Dirks R."/>
            <person name="Jansen H."/>
            <person name="Henkel C."/>
            <person name="Chen W.J."/>
            <person name="Zahm M."/>
            <person name="Cabau C."/>
            <person name="Klopp C."/>
            <person name="Thompson A.W."/>
            <person name="Robinson-Rechavi M."/>
            <person name="Braasch I."/>
            <person name="Lecointre G."/>
            <person name="Bobe J."/>
            <person name="Postlethwait J.H."/>
            <person name="Berthelot C."/>
            <person name="Roest Crollius H."/>
            <person name="Guiguen Y."/>
        </authorList>
    </citation>
    <scope>NUCLEOTIDE SEQUENCE</scope>
    <source>
        <strain evidence="2">NC1722</strain>
    </source>
</reference>
<sequence length="185" mass="19972">MSTNQLTSRTEVRAHTRYETERGAGIEPNASKLPAVTVSGDREESGTGASREKHCFYNLKRRRIRYGNPTPAISPWVRAGRRDADISYVAVTAVAVLLAGPELGLEPKGGCRVTNSSGWLDTMGISEPRHPSKQRTWHSSTHLATLAQGGIQSSTPGHTAAVTPQAPHQNLCGKRDMTHATPPGR</sequence>